<dbReference type="PANTHER" id="PTHR21576">
    <property type="entry name" value="UNCHARACTERIZED NODULIN-LIKE PROTEIN"/>
    <property type="match status" value="1"/>
</dbReference>
<feature type="coiled-coil region" evidence="9">
    <location>
        <begin position="323"/>
        <end position="350"/>
    </location>
</feature>
<evidence type="ECO:0000256" key="10">
    <source>
        <dbReference type="SAM" id="MobiDB-lite"/>
    </source>
</evidence>
<keyword evidence="6 11" id="KW-1133">Transmembrane helix</keyword>
<dbReference type="InterPro" id="IPR036259">
    <property type="entry name" value="MFS_trans_sf"/>
</dbReference>
<evidence type="ECO:0000256" key="8">
    <source>
        <dbReference type="ARBA" id="ARBA00039330"/>
    </source>
</evidence>
<feature type="transmembrane region" description="Helical" evidence="11">
    <location>
        <begin position="178"/>
        <end position="202"/>
    </location>
</feature>
<evidence type="ECO:0000256" key="4">
    <source>
        <dbReference type="ARBA" id="ARBA00022554"/>
    </source>
</evidence>
<feature type="region of interest" description="Disordered" evidence="10">
    <location>
        <begin position="1"/>
        <end position="46"/>
    </location>
</feature>
<name>A0AAV9P162_9PEZI</name>
<comment type="caution">
    <text evidence="12">The sequence shown here is derived from an EMBL/GenBank/DDBJ whole genome shotgun (WGS) entry which is preliminary data.</text>
</comment>
<dbReference type="AlphaFoldDB" id="A0AAV9P162"/>
<proteinExistence type="inferred from homology"/>
<comment type="similarity">
    <text evidence="2">Belongs to the major facilitator superfamily.</text>
</comment>
<gene>
    <name evidence="12" type="ORF">LTR77_008952</name>
</gene>
<evidence type="ECO:0000256" key="2">
    <source>
        <dbReference type="ARBA" id="ARBA00008335"/>
    </source>
</evidence>
<evidence type="ECO:0000256" key="11">
    <source>
        <dbReference type="SAM" id="Phobius"/>
    </source>
</evidence>
<evidence type="ECO:0000256" key="7">
    <source>
        <dbReference type="ARBA" id="ARBA00023136"/>
    </source>
</evidence>
<feature type="transmembrane region" description="Helical" evidence="11">
    <location>
        <begin position="214"/>
        <end position="235"/>
    </location>
</feature>
<keyword evidence="5 11" id="KW-0812">Transmembrane</keyword>
<protein>
    <recommendedName>
        <fullName evidence="8">Probable transporter MCH1</fullName>
    </recommendedName>
</protein>
<keyword evidence="13" id="KW-1185">Reference proteome</keyword>
<accession>A0AAV9P162</accession>
<evidence type="ECO:0000313" key="12">
    <source>
        <dbReference type="EMBL" id="KAK5165423.1"/>
    </source>
</evidence>
<dbReference type="CDD" id="cd17354">
    <property type="entry name" value="MFS_Mch1p_like"/>
    <property type="match status" value="1"/>
</dbReference>
<feature type="transmembrane region" description="Helical" evidence="11">
    <location>
        <begin position="543"/>
        <end position="565"/>
    </location>
</feature>
<keyword evidence="7 11" id="KW-0472">Membrane</keyword>
<evidence type="ECO:0000256" key="3">
    <source>
        <dbReference type="ARBA" id="ARBA00022448"/>
    </source>
</evidence>
<evidence type="ECO:0000256" key="1">
    <source>
        <dbReference type="ARBA" id="ARBA00004128"/>
    </source>
</evidence>
<evidence type="ECO:0000256" key="6">
    <source>
        <dbReference type="ARBA" id="ARBA00022989"/>
    </source>
</evidence>
<dbReference type="GO" id="GO:0022857">
    <property type="term" value="F:transmembrane transporter activity"/>
    <property type="evidence" value="ECO:0007669"/>
    <property type="project" value="InterPro"/>
</dbReference>
<keyword evidence="4" id="KW-0926">Vacuole</keyword>
<feature type="transmembrane region" description="Helical" evidence="11">
    <location>
        <begin position="585"/>
        <end position="611"/>
    </location>
</feature>
<dbReference type="RefSeq" id="XP_064655507.1">
    <property type="nucleotide sequence ID" value="XM_064806181.1"/>
</dbReference>
<keyword evidence="9" id="KW-0175">Coiled coil</keyword>
<feature type="transmembrane region" description="Helical" evidence="11">
    <location>
        <begin position="507"/>
        <end position="536"/>
    </location>
</feature>
<dbReference type="Proteomes" id="UP001337655">
    <property type="component" value="Unassembled WGS sequence"/>
</dbReference>
<feature type="transmembrane region" description="Helical" evidence="11">
    <location>
        <begin position="79"/>
        <end position="101"/>
    </location>
</feature>
<evidence type="ECO:0000256" key="9">
    <source>
        <dbReference type="SAM" id="Coils"/>
    </source>
</evidence>
<dbReference type="PANTHER" id="PTHR21576:SF45">
    <property type="entry name" value="TRANSPORTER MCH1-RELATED"/>
    <property type="match status" value="1"/>
</dbReference>
<evidence type="ECO:0000313" key="13">
    <source>
        <dbReference type="Proteomes" id="UP001337655"/>
    </source>
</evidence>
<dbReference type="GO" id="GO:0000329">
    <property type="term" value="C:fungal-type vacuole membrane"/>
    <property type="evidence" value="ECO:0007669"/>
    <property type="project" value="TreeGrafter"/>
</dbReference>
<dbReference type="Gene3D" id="1.20.1250.20">
    <property type="entry name" value="MFS general substrate transporter like domains"/>
    <property type="match status" value="2"/>
</dbReference>
<feature type="transmembrane region" description="Helical" evidence="11">
    <location>
        <begin position="113"/>
        <end position="136"/>
    </location>
</feature>
<dbReference type="InterPro" id="IPR011701">
    <property type="entry name" value="MFS"/>
</dbReference>
<evidence type="ECO:0000256" key="5">
    <source>
        <dbReference type="ARBA" id="ARBA00022692"/>
    </source>
</evidence>
<dbReference type="GeneID" id="89930284"/>
<dbReference type="SUPFAM" id="SSF103473">
    <property type="entry name" value="MFS general substrate transporter"/>
    <property type="match status" value="1"/>
</dbReference>
<comment type="subcellular location">
    <subcellularLocation>
        <location evidence="1">Vacuole membrane</location>
        <topology evidence="1">Multi-pass membrane protein</topology>
    </subcellularLocation>
</comment>
<feature type="region of interest" description="Disordered" evidence="10">
    <location>
        <begin position="441"/>
        <end position="471"/>
    </location>
</feature>
<dbReference type="Pfam" id="PF07690">
    <property type="entry name" value="MFS_1"/>
    <property type="match status" value="1"/>
</dbReference>
<reference evidence="12 13" key="1">
    <citation type="submission" date="2023-08" db="EMBL/GenBank/DDBJ databases">
        <title>Black Yeasts Isolated from many extreme environments.</title>
        <authorList>
            <person name="Coleine C."/>
            <person name="Stajich J.E."/>
            <person name="Selbmann L."/>
        </authorList>
    </citation>
    <scope>NUCLEOTIDE SEQUENCE [LARGE SCALE GENOMIC DNA]</scope>
    <source>
        <strain evidence="12 13">CCFEE 5935</strain>
    </source>
</reference>
<organism evidence="12 13">
    <name type="scientific">Saxophila tyrrhenica</name>
    <dbReference type="NCBI Taxonomy" id="1690608"/>
    <lineage>
        <taxon>Eukaryota</taxon>
        <taxon>Fungi</taxon>
        <taxon>Dikarya</taxon>
        <taxon>Ascomycota</taxon>
        <taxon>Pezizomycotina</taxon>
        <taxon>Dothideomycetes</taxon>
        <taxon>Dothideomycetidae</taxon>
        <taxon>Mycosphaerellales</taxon>
        <taxon>Extremaceae</taxon>
        <taxon>Saxophila</taxon>
    </lineage>
</organism>
<dbReference type="EMBL" id="JAVRRT010000016">
    <property type="protein sequence ID" value="KAK5165423.1"/>
    <property type="molecule type" value="Genomic_DNA"/>
</dbReference>
<feature type="compositionally biased region" description="Polar residues" evidence="10">
    <location>
        <begin position="1"/>
        <end position="11"/>
    </location>
</feature>
<feature type="transmembrane region" description="Helical" evidence="11">
    <location>
        <begin position="255"/>
        <end position="277"/>
    </location>
</feature>
<keyword evidence="3" id="KW-0813">Transport</keyword>
<sequence length="625" mass="68078">MPSRPTSSSSRAKPPDDTPSTIDKLDYVPGGRPLLRSPSAEPHSRTSEAHSYAGSFFEEVADGIVAQDRDRMKKQFTRYLSFTWAIVNCLGAGGITAYSLYGPLFQRRLHYTQLQVNGVSIAAELSLYLPVPIWGYMCDRYGPGIPSLLSGILFGLGYLLAAFAYQSGPPPDRGGDGWPYWVMLLAFVPIGCATSCMYLSAVTTCAKNFGRGKYKGIALALPIACFGLSGMWQSQVGSQLLYEKKPDGKKGDVDVYRYFLFLGLLCLGLGIIGFFTLKVVNEEELIDEAVDELEQSGLLDSSQFLQRMTSSGNIEYGTMSNERRLSAEEFDELRREAEEKKARRLEEQRKKTWLLNEETRRFLSDHTMWWLAAGFFLVTGPGEAFINNLGTVIGTLYPPSLAPPENSDPGQTSAATHVSIVAITSTIARILTGTLTDVLAPTSSPHQHRRGPNSLANSLASLPQAGPPEPSGRFELSRITFLIAFSILMSIGQVILASGLIQGHGDLFWLVSASIGAGYGAVFSLTPICVSVIWGVENFGTNWGIVATVPAIGATVWGLVYSGVYQWAAEKGVEASEMKEDLLCYGTSCYAPTFGAMAVSVWLACGLWAWAWRGPGGWYRRGVLV</sequence>
<feature type="transmembrane region" description="Helical" evidence="11">
    <location>
        <begin position="148"/>
        <end position="166"/>
    </location>
</feature>
<feature type="transmembrane region" description="Helical" evidence="11">
    <location>
        <begin position="479"/>
        <end position="501"/>
    </location>
</feature>